<dbReference type="PANTHER" id="PTHR11439:SF509">
    <property type="entry name" value="RNA-DIRECTED DNA POLYMERASE"/>
    <property type="match status" value="1"/>
</dbReference>
<feature type="compositionally biased region" description="Polar residues" evidence="1">
    <location>
        <begin position="520"/>
        <end position="551"/>
    </location>
</feature>
<evidence type="ECO:0000256" key="1">
    <source>
        <dbReference type="SAM" id="MobiDB-lite"/>
    </source>
</evidence>
<sequence>KGYDPIDAINHMMSFLTVVVTSRYPPTNNQLRNSSNPRQQATINNGRVTEQVETIPGNKGPVSATTAKKKVTCQNSTLNQRGKGISHEAQTTQNIIIHNATYQDDDLNAYDSDCDEMNTAKVALMENLSHYGSDDLAEVYNQINVTNNLINQVMQAMPLSEQSNIMNQSETKITSNSNIIPYFQYKEESRNIDREIALEKQIKENYVNCEEPNPSTRPTQVNVTKELPTISMVNMSLKKLKHYLVSFDVVVKERTTVTAITEGTCVKLETELQKDFIKREIYDKLLKRYTTLEKHCISLEPQVKDMLINKLKERIKSLSRNMKEDKIKQELEEIETINIDLDHRVTKLISKNEHLKQTYKKIYDSIKSSHFRSKEQCDDLIKQVNIKSAKNSDLNASLQEKVLVITALKDNLRKLKGKVVVDEAVILHLIDPELLKVDVAPLAPRLQNNRTTHSDYIKHTQEETAALREIDEHEKSLNPLNTSLDYVCDKLMVVTPINKTKKVRFTELVTSSRNKNDKLVSSSNIVSNKPMLSSTRVNMSTSASGSQPSGNTKKDKIQKTPSSSKKNKIEVHPRNVRSSLSNKNCVVKTKNTTSVKNSKSNVNSDLQCVTCNDCLFLIIMISRQGLVQGLPKLKFQKEHLCSACAMGKSKKKSYKPKSKDTNQEKLYLLHMDLCGPMRVKSVNRNNSGHALHEMPHATISSGLVPKPTSSTSFVPSVDHPAPEVIAPIAELVAPEHDESIANHDIKVAHMGNDPFFGRQIPKVSSDQSSSTDSIHTIVHPDHQISQHNSKCTKDHPLENIIGQLVRPVSTRLQLHEQALLCYYDAFLTSVKPKTYKDALTQSCWIEAMQEELNEFEHLQVKLDELGGILKNKAWLLARGYRQREGIDFEESFASVTRLEAIRIFLTYAAHINMVVYQMYMKIAFLNGNLREVVYVRQPGGFVDPDNTNHVYKLKKALYRLKQAPCVWYDMLSSFLISQDFSKGLLDPTLFIHKKSNDLLMVQIYVDDIIFAASKPELLDTPMVEKSKLDEDKEGKAVDPSHYRGMISTLLYLIASGPDLQFAICMCARYQAQPTEKHLHAVKRIFRYLRGTVNQGLWYLKDSSITLTAFADADHAVVKIHAVVHMVVCNSWEIDL</sequence>
<reference evidence="3" key="1">
    <citation type="journal article" date="2019" name="Sci. Rep.">
        <title>Draft genome of Tanacetum cinerariifolium, the natural source of mosquito coil.</title>
        <authorList>
            <person name="Yamashiro T."/>
            <person name="Shiraishi A."/>
            <person name="Satake H."/>
            <person name="Nakayama K."/>
        </authorList>
    </citation>
    <scope>NUCLEOTIDE SEQUENCE</scope>
</reference>
<feature type="non-terminal residue" evidence="3">
    <location>
        <position position="1"/>
    </location>
</feature>
<comment type="caution">
    <text evidence="3">The sequence shown here is derived from an EMBL/GenBank/DDBJ whole genome shotgun (WGS) entry which is preliminary data.</text>
</comment>
<dbReference type="EMBL" id="BKCJ010181919">
    <property type="protein sequence ID" value="GEY47810.1"/>
    <property type="molecule type" value="Genomic_DNA"/>
</dbReference>
<feature type="region of interest" description="Disordered" evidence="1">
    <location>
        <begin position="520"/>
        <end position="575"/>
    </location>
</feature>
<name>A0A699HN29_TANCI</name>
<evidence type="ECO:0000313" key="3">
    <source>
        <dbReference type="EMBL" id="GEY47810.1"/>
    </source>
</evidence>
<accession>A0A699HN29</accession>
<protein>
    <recommendedName>
        <fullName evidence="2">Reverse transcriptase Ty1/copia-type domain-containing protein</fullName>
    </recommendedName>
</protein>
<dbReference type="InterPro" id="IPR013103">
    <property type="entry name" value="RVT_2"/>
</dbReference>
<dbReference type="PANTHER" id="PTHR11439">
    <property type="entry name" value="GAG-POL-RELATED RETROTRANSPOSON"/>
    <property type="match status" value="1"/>
</dbReference>
<dbReference type="Pfam" id="PF07727">
    <property type="entry name" value="RVT_2"/>
    <property type="match status" value="1"/>
</dbReference>
<organism evidence="3">
    <name type="scientific">Tanacetum cinerariifolium</name>
    <name type="common">Dalmatian daisy</name>
    <name type="synonym">Chrysanthemum cinerariifolium</name>
    <dbReference type="NCBI Taxonomy" id="118510"/>
    <lineage>
        <taxon>Eukaryota</taxon>
        <taxon>Viridiplantae</taxon>
        <taxon>Streptophyta</taxon>
        <taxon>Embryophyta</taxon>
        <taxon>Tracheophyta</taxon>
        <taxon>Spermatophyta</taxon>
        <taxon>Magnoliopsida</taxon>
        <taxon>eudicotyledons</taxon>
        <taxon>Gunneridae</taxon>
        <taxon>Pentapetalae</taxon>
        <taxon>asterids</taxon>
        <taxon>campanulids</taxon>
        <taxon>Asterales</taxon>
        <taxon>Asteraceae</taxon>
        <taxon>Asteroideae</taxon>
        <taxon>Anthemideae</taxon>
        <taxon>Anthemidinae</taxon>
        <taxon>Tanacetum</taxon>
    </lineage>
</organism>
<dbReference type="AlphaFoldDB" id="A0A699HN29"/>
<proteinExistence type="predicted"/>
<gene>
    <name evidence="3" type="ORF">Tci_419784</name>
</gene>
<evidence type="ECO:0000259" key="2">
    <source>
        <dbReference type="Pfam" id="PF07727"/>
    </source>
</evidence>
<feature type="domain" description="Reverse transcriptase Ty1/copia-type" evidence="2">
    <location>
        <begin position="869"/>
        <end position="1018"/>
    </location>
</feature>